<feature type="region of interest" description="Disordered" evidence="1">
    <location>
        <begin position="1"/>
        <end position="83"/>
    </location>
</feature>
<organism evidence="3 4">
    <name type="scientific">Chloropicon roscoffensis</name>
    <dbReference type="NCBI Taxonomy" id="1461544"/>
    <lineage>
        <taxon>Eukaryota</taxon>
        <taxon>Viridiplantae</taxon>
        <taxon>Chlorophyta</taxon>
        <taxon>Chloropicophyceae</taxon>
        <taxon>Chloropicales</taxon>
        <taxon>Chloropicaceae</taxon>
        <taxon>Chloropicon</taxon>
    </lineage>
</organism>
<feature type="compositionally biased region" description="Basic and acidic residues" evidence="1">
    <location>
        <begin position="46"/>
        <end position="59"/>
    </location>
</feature>
<keyword evidence="4" id="KW-1185">Reference proteome</keyword>
<evidence type="ECO:0000259" key="2">
    <source>
        <dbReference type="PROSITE" id="PS51203"/>
    </source>
</evidence>
<evidence type="ECO:0000313" key="3">
    <source>
        <dbReference type="EMBL" id="WZN61264.1"/>
    </source>
</evidence>
<feature type="compositionally biased region" description="Basic and acidic residues" evidence="1">
    <location>
        <begin position="26"/>
        <end position="37"/>
    </location>
</feature>
<evidence type="ECO:0000256" key="1">
    <source>
        <dbReference type="SAM" id="MobiDB-lite"/>
    </source>
</evidence>
<dbReference type="Proteomes" id="UP001472866">
    <property type="component" value="Chromosome 04"/>
</dbReference>
<proteinExistence type="predicted"/>
<sequence length="250" mass="27184">MVINYSKWDNLEVSSDEEEGAGPVVHRLDPSSGEELRYGNLTVRSKSTEAEVVGSKEGKPSSTTRVEAKVAEESGTSSERTSGAGLDLLCKNGARCEGYLWSQDRGTCTVSVLLPSGARAKDVSVHLLDRGTEFGTRCARKLLVEHSASGTRVEGRLRHPCGCDDNDLVSHWEIRDLRGSADGARVLAVELRKLAPAQGVVRWWRTLFEDKGEAEVDVGAIEERGEARGGGSFAEVWETAHREVFGKKTV</sequence>
<dbReference type="SUPFAM" id="SSF49764">
    <property type="entry name" value="HSP20-like chaperones"/>
    <property type="match status" value="1"/>
</dbReference>
<accession>A0AAX4P671</accession>
<gene>
    <name evidence="3" type="ORF">HKI87_04g27990</name>
</gene>
<feature type="domain" description="CS" evidence="2">
    <location>
        <begin position="94"/>
        <end position="208"/>
    </location>
</feature>
<name>A0AAX4P671_9CHLO</name>
<dbReference type="EMBL" id="CP151504">
    <property type="protein sequence ID" value="WZN61264.1"/>
    <property type="molecule type" value="Genomic_DNA"/>
</dbReference>
<dbReference type="InterPro" id="IPR008978">
    <property type="entry name" value="HSP20-like_chaperone"/>
</dbReference>
<dbReference type="InterPro" id="IPR007052">
    <property type="entry name" value="CS_dom"/>
</dbReference>
<dbReference type="AlphaFoldDB" id="A0AAX4P671"/>
<dbReference type="Gene3D" id="2.60.40.790">
    <property type="match status" value="1"/>
</dbReference>
<dbReference type="PROSITE" id="PS51203">
    <property type="entry name" value="CS"/>
    <property type="match status" value="1"/>
</dbReference>
<evidence type="ECO:0000313" key="4">
    <source>
        <dbReference type="Proteomes" id="UP001472866"/>
    </source>
</evidence>
<feature type="compositionally biased region" description="Low complexity" evidence="1">
    <location>
        <begin position="73"/>
        <end position="83"/>
    </location>
</feature>
<protein>
    <submittedName>
        <fullName evidence="3">HSP20-like chaperone</fullName>
    </submittedName>
</protein>
<reference evidence="3 4" key="1">
    <citation type="submission" date="2024-03" db="EMBL/GenBank/DDBJ databases">
        <title>Complete genome sequence of the green alga Chloropicon roscoffensis RCC1871.</title>
        <authorList>
            <person name="Lemieux C."/>
            <person name="Pombert J.-F."/>
            <person name="Otis C."/>
            <person name="Turmel M."/>
        </authorList>
    </citation>
    <scope>NUCLEOTIDE SEQUENCE [LARGE SCALE GENOMIC DNA]</scope>
    <source>
        <strain evidence="3 4">RCC1871</strain>
    </source>
</reference>